<dbReference type="Gene3D" id="3.30.2090.10">
    <property type="entry name" value="Multidrug efflux transporter AcrB TolC docking domain, DN and DC subdomains"/>
    <property type="match status" value="2"/>
</dbReference>
<dbReference type="OMA" id="HLDWEEP"/>
<feature type="transmembrane region" description="Helical" evidence="2">
    <location>
        <begin position="991"/>
        <end position="1015"/>
    </location>
</feature>
<keyword evidence="2" id="KW-0812">Transmembrane</keyword>
<dbReference type="AlphaFoldDB" id="A0A8G2IWC2"/>
<dbReference type="EMBL" id="SJLU01000015">
    <property type="protein sequence ID" value="TBX88681.1"/>
    <property type="molecule type" value="Genomic_DNA"/>
</dbReference>
<feature type="transmembrane region" description="Helical" evidence="2">
    <location>
        <begin position="344"/>
        <end position="363"/>
    </location>
</feature>
<keyword evidence="2" id="KW-1133">Transmembrane helix</keyword>
<keyword evidence="2" id="KW-0472">Membrane</keyword>
<dbReference type="SUPFAM" id="SSF82714">
    <property type="entry name" value="Multidrug efflux transporter AcrB TolC docking domain, DN and DC subdomains"/>
    <property type="match status" value="2"/>
</dbReference>
<dbReference type="GO" id="GO:0005886">
    <property type="term" value="C:plasma membrane"/>
    <property type="evidence" value="ECO:0007669"/>
    <property type="project" value="TreeGrafter"/>
</dbReference>
<organism evidence="3 4">
    <name type="scientific">Rhizobium leguminosarum bv. viciae</name>
    <dbReference type="NCBI Taxonomy" id="387"/>
    <lineage>
        <taxon>Bacteria</taxon>
        <taxon>Pseudomonadati</taxon>
        <taxon>Pseudomonadota</taxon>
        <taxon>Alphaproteobacteria</taxon>
        <taxon>Hyphomicrobiales</taxon>
        <taxon>Rhizobiaceae</taxon>
        <taxon>Rhizobium/Agrobacterium group</taxon>
        <taxon>Rhizobium</taxon>
    </lineage>
</organism>
<comment type="caution">
    <text evidence="3">The sequence shown here is derived from an EMBL/GenBank/DDBJ whole genome shotgun (WGS) entry which is preliminary data.</text>
</comment>
<dbReference type="SUPFAM" id="SSF82866">
    <property type="entry name" value="Multidrug efflux transporter AcrB transmembrane domain"/>
    <property type="match status" value="2"/>
</dbReference>
<sequence>MDATTTEKRPFNLSRWAIGHPSIARFLFGLIIITGVLGLMRMGQREDPEFTFRVMVVQAIWPGASIQEMEDQVVNKIERKLQETPHIDWVKSYTRAGSAIITLQVKGDTNSQEVADAFYQVRKKVGDISSELPQGLLGPYFNDEFGDTFITLHSISGDGYSYPELKKFAIQARDMLLTTPGVEKAVIIGDQPEKIYIDVSSKALAERGLTILDLQNAIKGQNNVDPAGSVDTGLRSVRISVEGDVKKAADIRELRLRAGGQVTRLGDIATVSSGLEDPYQRKYRFNGHDSVQVGVVMAKGFNVTDVGKGVEATYQRFEEALPYGVAVDQIANQPDVVTDAVSEFMHALGEALIIVLVVSFVSIGWRSGLVIAIAIPLVLAATFALMYELGIDLQRISLGALIIALGLLVDDAMIVVEMMERKLEEGLVKIDAASFAYSSTAFPMLTGTLITTAGFIPVGFAASTAGEYVRSLFYVVGIALVTSWFVAVYFTPWLGYMILKQRHHAGEHHDAFDTGFYRRLRGTVGWAVRHRVIVLLLTLGTFVTSLWAFQFIPQNFFPQSSRPEILVDLWLPEGTSIKEVEVQAKALEAKMMDDPDKRFIATYIGEGAPRFFLPLDQQLRNPNFAQLLVMANDEPARERLIVKLRTILAEDFPDIRGKVDRLFLGPPTGWPVQMRVMGPDRQEVREIADQVKARFQANPMLGAIHDDWLEEVPGMKLVIDQDRARALGVTSQRVRQMLQTAMSGTALDDFRDGEETVSIVAREPDASRSLLSAVNSVYVPTDFGGFVPVSQVAKVVPVMEQGIEWRRDRLPTITVRATLPDDVQANDVVMKMYADMKDLRDSLPAGYHVEIQGGAEDAAESQMSIAAKAPIMLAVIIVLLMVQLQHFGKAMLVLATGPLGIIGAAAALLISGAPFGFVAILGVIALLGIIMRNSIILVDQIDQDIKAGMHRQEAIVGAAVRRFRPIMLTALTAVLALIPISRGVFWGPLAYAMMGGILVATVLTILVLPAGYALFFGREPKTKDEPGQHADAIQEEADDRHPPALAAE</sequence>
<protein>
    <submittedName>
        <fullName evidence="3">Efflux RND transporter permease subunit</fullName>
    </submittedName>
</protein>
<evidence type="ECO:0000313" key="3">
    <source>
        <dbReference type="EMBL" id="TBX88681.1"/>
    </source>
</evidence>
<dbReference type="GO" id="GO:0042910">
    <property type="term" value="F:xenobiotic transmembrane transporter activity"/>
    <property type="evidence" value="ECO:0007669"/>
    <property type="project" value="TreeGrafter"/>
</dbReference>
<proteinExistence type="predicted"/>
<dbReference type="InterPro" id="IPR027463">
    <property type="entry name" value="AcrB_DN_DC_subdom"/>
</dbReference>
<gene>
    <name evidence="3" type="ORF">E0H31_26315</name>
</gene>
<dbReference type="PRINTS" id="PR00702">
    <property type="entry name" value="ACRIFLAVINRP"/>
</dbReference>
<feature type="transmembrane region" description="Helical" evidence="2">
    <location>
        <begin position="966"/>
        <end position="985"/>
    </location>
</feature>
<feature type="transmembrane region" description="Helical" evidence="2">
    <location>
        <begin position="369"/>
        <end position="389"/>
    </location>
</feature>
<feature type="transmembrane region" description="Helical" evidence="2">
    <location>
        <begin position="22"/>
        <end position="40"/>
    </location>
</feature>
<evidence type="ECO:0000256" key="1">
    <source>
        <dbReference type="SAM" id="MobiDB-lite"/>
    </source>
</evidence>
<feature type="region of interest" description="Disordered" evidence="1">
    <location>
        <begin position="1021"/>
        <end position="1048"/>
    </location>
</feature>
<evidence type="ECO:0000313" key="4">
    <source>
        <dbReference type="Proteomes" id="UP000291866"/>
    </source>
</evidence>
<dbReference type="PANTHER" id="PTHR32063:SF18">
    <property type="entry name" value="CATION EFFLUX SYSTEM PROTEIN"/>
    <property type="match status" value="1"/>
</dbReference>
<feature type="transmembrane region" description="Helical" evidence="2">
    <location>
        <begin position="436"/>
        <end position="460"/>
    </location>
</feature>
<dbReference type="Gene3D" id="1.20.1640.10">
    <property type="entry name" value="Multidrug efflux transporter AcrB transmembrane domain"/>
    <property type="match status" value="2"/>
</dbReference>
<dbReference type="Gene3D" id="3.30.70.1430">
    <property type="entry name" value="Multidrug efflux transporter AcrB pore domain"/>
    <property type="match status" value="2"/>
</dbReference>
<feature type="transmembrane region" description="Helical" evidence="2">
    <location>
        <begin position="472"/>
        <end position="490"/>
    </location>
</feature>
<dbReference type="GeneID" id="303209224"/>
<dbReference type="Proteomes" id="UP000291866">
    <property type="component" value="Unassembled WGS sequence"/>
</dbReference>
<feature type="transmembrane region" description="Helical" evidence="2">
    <location>
        <begin position="869"/>
        <end position="887"/>
    </location>
</feature>
<feature type="transmembrane region" description="Helical" evidence="2">
    <location>
        <begin position="899"/>
        <end position="930"/>
    </location>
</feature>
<name>A0A8G2IWC2_RHILV</name>
<accession>A0A8G2IWC2</accession>
<evidence type="ECO:0000256" key="2">
    <source>
        <dbReference type="SAM" id="Phobius"/>
    </source>
</evidence>
<dbReference type="InterPro" id="IPR001036">
    <property type="entry name" value="Acrflvin-R"/>
</dbReference>
<feature type="transmembrane region" description="Helical" evidence="2">
    <location>
        <begin position="532"/>
        <end position="552"/>
    </location>
</feature>
<dbReference type="Pfam" id="PF00873">
    <property type="entry name" value="ACR_tran"/>
    <property type="match status" value="1"/>
</dbReference>
<dbReference type="PANTHER" id="PTHR32063">
    <property type="match status" value="1"/>
</dbReference>
<dbReference type="RefSeq" id="WP_011653620.1">
    <property type="nucleotide sequence ID" value="NZ_SJLU01000015.1"/>
</dbReference>
<dbReference type="Gene3D" id="3.30.70.1320">
    <property type="entry name" value="Multidrug efflux transporter AcrB pore domain like"/>
    <property type="match status" value="1"/>
</dbReference>
<dbReference type="SUPFAM" id="SSF82693">
    <property type="entry name" value="Multidrug efflux transporter AcrB pore domain, PN1, PN2, PC1 and PC2 subdomains"/>
    <property type="match status" value="2"/>
</dbReference>
<reference evidence="3 4" key="1">
    <citation type="submission" date="2019-02" db="EMBL/GenBank/DDBJ databases">
        <title>The competitiveness to form nodules shapes the capacities of Rhizobium leguminosarum sv viciae communities to promote symbiosis with specific hosts.</title>
        <authorList>
            <person name="Boivin S."/>
            <person name="Lepetit M."/>
        </authorList>
    </citation>
    <scope>NUCLEOTIDE SEQUENCE [LARGE SCALE GENOMIC DNA]</scope>
    <source>
        <strain evidence="3 4">SPF4F3</strain>
    </source>
</reference>
<feature type="transmembrane region" description="Helical" evidence="2">
    <location>
        <begin position="396"/>
        <end position="416"/>
    </location>
</feature>
<dbReference type="Gene3D" id="3.30.70.1440">
    <property type="entry name" value="Multidrug efflux transporter AcrB pore domain"/>
    <property type="match status" value="1"/>
</dbReference>